<dbReference type="PANTHER" id="PTHR24412">
    <property type="entry name" value="KELCH PROTEIN"/>
    <property type="match status" value="1"/>
</dbReference>
<dbReference type="Proteomes" id="UP000499080">
    <property type="component" value="Unassembled WGS sequence"/>
</dbReference>
<evidence type="ECO:0000313" key="9">
    <source>
        <dbReference type="EMBL" id="GBL90333.1"/>
    </source>
</evidence>
<dbReference type="AlphaFoldDB" id="A0A4Y2BEC6"/>
<dbReference type="SMART" id="SM00875">
    <property type="entry name" value="BACK"/>
    <property type="match status" value="1"/>
</dbReference>
<sequence>MQCQQLKFVDVFKSDPYKELDSFSDGVLRTEDGRKFKIHRMLLAHRCIYFNALFCGDFADGEDVLLTGIDGETLDNILVYLYTGTIRLTEENATDVLVASDYLLIDPLMQEGVSFVLREMNPTNCVPLFLTAWQVERLGILNNCHRFIVIHFEEVVSNSEEIGSLPLEALKRILSEKSLNVSEERTVWNVIVGWVKFDFPERLEFVAELLRCISLEDANEPLVNEIMLHSIVQENNICREPIFSKLQHTEHVQSFQQILKSQSVMTGCRVPQSLHLIAHYSITHTGCNVNIYLTCDGEIDYWRKVECVQFFPDCLIQLDRYVYMFDTWINKSLAFDMLDEKCLPMPPISKARCRYAVVSVNGYIYVMGGAVEAFDDIEDIERFDPNTGRWELVSRMLPMSLSEAVAMNGYIYAIGDVGGEPNPIMMVQVYDPECDMWSTVSAPRLFRHEFTAIAFRGHLYLIGGETYDCLLRSTEEYDPVEDIWIPMPDLPVAYLIPRAVVLKDVLIVYEENLDHRNFGGNTPPVYWDSENRKWHIIQESSPLRTIHMHKFCTITEPNIIKEIAKRNKNQSNKWVKSNLA</sequence>
<dbReference type="CDD" id="cd18186">
    <property type="entry name" value="BTB_POZ_ZBTB_KLHL-like"/>
    <property type="match status" value="1"/>
</dbReference>
<dbReference type="SUPFAM" id="SSF54695">
    <property type="entry name" value="POZ domain"/>
    <property type="match status" value="1"/>
</dbReference>
<dbReference type="InterPro" id="IPR006652">
    <property type="entry name" value="Kelch_1"/>
</dbReference>
<dbReference type="Pfam" id="PF07707">
    <property type="entry name" value="BACK"/>
    <property type="match status" value="1"/>
</dbReference>
<dbReference type="InterPro" id="IPR011333">
    <property type="entry name" value="SKP1/BTB/POZ_sf"/>
</dbReference>
<evidence type="ECO:0000256" key="1">
    <source>
        <dbReference type="ARBA" id="ARBA00004906"/>
    </source>
</evidence>
<dbReference type="GO" id="GO:0016567">
    <property type="term" value="P:protein ubiquitination"/>
    <property type="evidence" value="ECO:0007669"/>
    <property type="project" value="UniProtKB-UniPathway"/>
</dbReference>
<dbReference type="Gene3D" id="3.30.710.10">
    <property type="entry name" value="Potassium Channel Kv1.1, Chain A"/>
    <property type="match status" value="1"/>
</dbReference>
<keyword evidence="5" id="KW-0833">Ubl conjugation pathway</keyword>
<dbReference type="PANTHER" id="PTHR24412:SF489">
    <property type="entry name" value="RING FINGER DOMAIN AND KELCH REPEAT-CONTAINING PROTEIN DDB_G0271372"/>
    <property type="match status" value="1"/>
</dbReference>
<evidence type="ECO:0000256" key="3">
    <source>
        <dbReference type="ARBA" id="ARBA00022441"/>
    </source>
</evidence>
<comment type="caution">
    <text evidence="9">The sequence shown here is derived from an EMBL/GenBank/DDBJ whole genome shotgun (WGS) entry which is preliminary data.</text>
</comment>
<evidence type="ECO:0000256" key="6">
    <source>
        <dbReference type="ARBA" id="ARBA00023203"/>
    </source>
</evidence>
<dbReference type="Pfam" id="PF00651">
    <property type="entry name" value="BTB"/>
    <property type="match status" value="1"/>
</dbReference>
<dbReference type="Pfam" id="PF01344">
    <property type="entry name" value="Kelch_1"/>
    <property type="match status" value="2"/>
</dbReference>
<keyword evidence="10" id="KW-1185">Reference proteome</keyword>
<evidence type="ECO:0000313" key="10">
    <source>
        <dbReference type="Proteomes" id="UP000499080"/>
    </source>
</evidence>
<comment type="function">
    <text evidence="7">Probable substrate-specific adapter of an E3 ubiquitin-protein ligase complex which mediates the ubiquitination and subsequent proteasomal degradation of target proteins. May have a role in synapse differentiation and growth.</text>
</comment>
<name>A0A4Y2BEC6_ARAVE</name>
<dbReference type="GO" id="GO:0003779">
    <property type="term" value="F:actin binding"/>
    <property type="evidence" value="ECO:0007669"/>
    <property type="project" value="UniProtKB-KW"/>
</dbReference>
<gene>
    <name evidence="9" type="primary">Klhl10_13</name>
    <name evidence="9" type="ORF">AVEN_141680_1</name>
</gene>
<dbReference type="SUPFAM" id="SSF117281">
    <property type="entry name" value="Kelch motif"/>
    <property type="match status" value="1"/>
</dbReference>
<dbReference type="OrthoDB" id="6413564at2759"/>
<dbReference type="InterPro" id="IPR000210">
    <property type="entry name" value="BTB/POZ_dom"/>
</dbReference>
<evidence type="ECO:0000259" key="8">
    <source>
        <dbReference type="PROSITE" id="PS50097"/>
    </source>
</evidence>
<evidence type="ECO:0000256" key="5">
    <source>
        <dbReference type="ARBA" id="ARBA00022786"/>
    </source>
</evidence>
<dbReference type="PROSITE" id="PS50097">
    <property type="entry name" value="BTB"/>
    <property type="match status" value="1"/>
</dbReference>
<dbReference type="Gene3D" id="2.120.10.80">
    <property type="entry name" value="Kelch-type beta propeller"/>
    <property type="match status" value="1"/>
</dbReference>
<dbReference type="InterPro" id="IPR017096">
    <property type="entry name" value="BTB-kelch_protein"/>
</dbReference>
<feature type="domain" description="BTB" evidence="8">
    <location>
        <begin position="24"/>
        <end position="90"/>
    </location>
</feature>
<dbReference type="SMART" id="SM00612">
    <property type="entry name" value="Kelch"/>
    <property type="match status" value="4"/>
</dbReference>
<keyword evidence="6" id="KW-0009">Actin-binding</keyword>
<evidence type="ECO:0000256" key="2">
    <source>
        <dbReference type="ARBA" id="ARBA00013699"/>
    </source>
</evidence>
<evidence type="ECO:0000256" key="4">
    <source>
        <dbReference type="ARBA" id="ARBA00022737"/>
    </source>
</evidence>
<dbReference type="PIRSF" id="PIRSF037037">
    <property type="entry name" value="Kelch-like_protein_gigaxonin"/>
    <property type="match status" value="1"/>
</dbReference>
<evidence type="ECO:0000256" key="7">
    <source>
        <dbReference type="ARBA" id="ARBA00043912"/>
    </source>
</evidence>
<dbReference type="Gene3D" id="1.25.40.420">
    <property type="match status" value="1"/>
</dbReference>
<dbReference type="InterPro" id="IPR011705">
    <property type="entry name" value="BACK"/>
</dbReference>
<dbReference type="InterPro" id="IPR015915">
    <property type="entry name" value="Kelch-typ_b-propeller"/>
</dbReference>
<keyword evidence="3" id="KW-0880">Kelch repeat</keyword>
<dbReference type="UniPathway" id="UPA00143"/>
<accession>A0A4Y2BEC6</accession>
<dbReference type="EMBL" id="BGPR01083203">
    <property type="protein sequence ID" value="GBL90333.1"/>
    <property type="molecule type" value="Genomic_DNA"/>
</dbReference>
<reference evidence="9 10" key="1">
    <citation type="journal article" date="2019" name="Sci. Rep.">
        <title>Orb-weaving spider Araneus ventricosus genome elucidates the spidroin gene catalogue.</title>
        <authorList>
            <person name="Kono N."/>
            <person name="Nakamura H."/>
            <person name="Ohtoshi R."/>
            <person name="Moran D.A.P."/>
            <person name="Shinohara A."/>
            <person name="Yoshida Y."/>
            <person name="Fujiwara M."/>
            <person name="Mori M."/>
            <person name="Tomita M."/>
            <person name="Arakawa K."/>
        </authorList>
    </citation>
    <scope>NUCLEOTIDE SEQUENCE [LARGE SCALE GENOMIC DNA]</scope>
</reference>
<dbReference type="SMART" id="SM00225">
    <property type="entry name" value="BTB"/>
    <property type="match status" value="1"/>
</dbReference>
<comment type="pathway">
    <text evidence="1">Protein modification; protein ubiquitination.</text>
</comment>
<organism evidence="9 10">
    <name type="scientific">Araneus ventricosus</name>
    <name type="common">Orbweaver spider</name>
    <name type="synonym">Epeira ventricosa</name>
    <dbReference type="NCBI Taxonomy" id="182803"/>
    <lineage>
        <taxon>Eukaryota</taxon>
        <taxon>Metazoa</taxon>
        <taxon>Ecdysozoa</taxon>
        <taxon>Arthropoda</taxon>
        <taxon>Chelicerata</taxon>
        <taxon>Arachnida</taxon>
        <taxon>Araneae</taxon>
        <taxon>Araneomorphae</taxon>
        <taxon>Entelegynae</taxon>
        <taxon>Araneoidea</taxon>
        <taxon>Araneidae</taxon>
        <taxon>Araneus</taxon>
    </lineage>
</organism>
<protein>
    <recommendedName>
        <fullName evidence="2">Kelch-like protein diablo</fullName>
    </recommendedName>
</protein>
<keyword evidence="4" id="KW-0677">Repeat</keyword>
<proteinExistence type="predicted"/>